<organism evidence="3 4">
    <name type="scientific">Punica granatum</name>
    <name type="common">Pomegranate</name>
    <dbReference type="NCBI Taxonomy" id="22663"/>
    <lineage>
        <taxon>Eukaryota</taxon>
        <taxon>Viridiplantae</taxon>
        <taxon>Streptophyta</taxon>
        <taxon>Embryophyta</taxon>
        <taxon>Tracheophyta</taxon>
        <taxon>Spermatophyta</taxon>
        <taxon>Magnoliopsida</taxon>
        <taxon>eudicotyledons</taxon>
        <taxon>Gunneridae</taxon>
        <taxon>Pentapetalae</taxon>
        <taxon>rosids</taxon>
        <taxon>malvids</taxon>
        <taxon>Myrtales</taxon>
        <taxon>Lythraceae</taxon>
        <taxon>Punica</taxon>
    </lineage>
</organism>
<reference evidence="6" key="4">
    <citation type="submission" date="2025-04" db="UniProtKB">
        <authorList>
            <consortium name="RefSeq"/>
        </authorList>
    </citation>
    <scope>IDENTIFICATION</scope>
    <source>
        <tissue evidence="6">Leaf</tissue>
    </source>
</reference>
<dbReference type="RefSeq" id="XP_031378815.1">
    <property type="nucleotide sequence ID" value="XM_031522955.1"/>
</dbReference>
<keyword evidence="2" id="KW-0472">Membrane</keyword>
<evidence type="ECO:0000313" key="3">
    <source>
        <dbReference type="EMBL" id="OWM75561.1"/>
    </source>
</evidence>
<dbReference type="GeneID" id="116194203"/>
<gene>
    <name evidence="6" type="primary">LOC116194203</name>
    <name evidence="3" type="ORF">CDL15_Pgr021725</name>
</gene>
<accession>A0A218WTN4</accession>
<reference evidence="5" key="3">
    <citation type="journal article" date="2020" name="Plant Biotechnol. J.">
        <title>The pomegranate (Punica granatum L.) draft genome dissects genetic divergence between soft- and hard-seeded cultivars.</title>
        <authorList>
            <person name="Luo X."/>
            <person name="Li H."/>
            <person name="Wu Z."/>
            <person name="Yao W."/>
            <person name="Zhao P."/>
            <person name="Cao D."/>
            <person name="Yu H."/>
            <person name="Li K."/>
            <person name="Poudel K."/>
            <person name="Zhao D."/>
            <person name="Zhang F."/>
            <person name="Xia X."/>
            <person name="Chen L."/>
            <person name="Wang Q."/>
            <person name="Jing D."/>
            <person name="Cao S."/>
        </authorList>
    </citation>
    <scope>NUCLEOTIDE SEQUENCE [LARGE SCALE GENOMIC DNA]</scope>
</reference>
<feature type="transmembrane region" description="Helical" evidence="2">
    <location>
        <begin position="24"/>
        <end position="42"/>
    </location>
</feature>
<feature type="transmembrane region" description="Helical" evidence="2">
    <location>
        <begin position="96"/>
        <end position="118"/>
    </location>
</feature>
<feature type="compositionally biased region" description="Low complexity" evidence="1">
    <location>
        <begin position="274"/>
        <end position="291"/>
    </location>
</feature>
<dbReference type="PANTHER" id="PTHR34967">
    <property type="entry name" value="OS02G0257200 PROTEIN"/>
    <property type="match status" value="1"/>
</dbReference>
<dbReference type="EMBL" id="MTKT01003240">
    <property type="protein sequence ID" value="OWM75561.1"/>
    <property type="molecule type" value="Genomic_DNA"/>
</dbReference>
<feature type="transmembrane region" description="Helical" evidence="2">
    <location>
        <begin position="207"/>
        <end position="230"/>
    </location>
</feature>
<evidence type="ECO:0000313" key="5">
    <source>
        <dbReference type="Proteomes" id="UP000515151"/>
    </source>
</evidence>
<keyword evidence="5" id="KW-1185">Reference proteome</keyword>
<proteinExistence type="predicted"/>
<evidence type="ECO:0000256" key="2">
    <source>
        <dbReference type="SAM" id="Phobius"/>
    </source>
</evidence>
<keyword evidence="2" id="KW-1133">Transmembrane helix</keyword>
<protein>
    <submittedName>
        <fullName evidence="6">Uncharacterized protein LOC116194203</fullName>
    </submittedName>
</protein>
<evidence type="ECO:0000256" key="1">
    <source>
        <dbReference type="SAM" id="MobiDB-lite"/>
    </source>
</evidence>
<dbReference type="OrthoDB" id="1689175at2759"/>
<dbReference type="PANTHER" id="PTHR34967:SF1">
    <property type="entry name" value="OS02G0257200 PROTEIN"/>
    <property type="match status" value="1"/>
</dbReference>
<evidence type="ECO:0000313" key="6">
    <source>
        <dbReference type="RefSeq" id="XP_031378815.1"/>
    </source>
</evidence>
<name>A0A218WTN4_PUNGR</name>
<evidence type="ECO:0000313" key="4">
    <source>
        <dbReference type="Proteomes" id="UP000197138"/>
    </source>
</evidence>
<dbReference type="Proteomes" id="UP000197138">
    <property type="component" value="Unassembled WGS sequence"/>
</dbReference>
<dbReference type="Proteomes" id="UP000515151">
    <property type="component" value="Chromosome 2"/>
</dbReference>
<keyword evidence="2" id="KW-0812">Transmembrane</keyword>
<feature type="transmembrane region" description="Helical" evidence="2">
    <location>
        <begin position="54"/>
        <end position="76"/>
    </location>
</feature>
<feature type="transmembrane region" description="Helical" evidence="2">
    <location>
        <begin position="170"/>
        <end position="187"/>
    </location>
</feature>
<feature type="region of interest" description="Disordered" evidence="1">
    <location>
        <begin position="272"/>
        <end position="291"/>
    </location>
</feature>
<reference evidence="3" key="2">
    <citation type="submission" date="2017-06" db="EMBL/GenBank/DDBJ databases">
        <title>The pomegranate genome and the genomics of punicalagin biosynthesis.</title>
        <authorList>
            <person name="Xu C."/>
        </authorList>
    </citation>
    <scope>NUCLEOTIDE SEQUENCE [LARGE SCALE GENOMIC DNA]</scope>
    <source>
        <tissue evidence="3">Fresh leaf</tissue>
    </source>
</reference>
<sequence>MVKLASARESRMYGPRLARDRFEYINAGLYVFSAIVLLGGFLAELSKEPKSGLVIILIALAIILFVNVHDLIAHLAGIDCRLPLMEFDVQLALVEFAVPLVQAAGSLLMLLGILFLFIQEEKGYGYFKLEKHALNMLVAGPALWLLGSVHNSCQIYERADGHAQILQQTVHIPFLMGSLLLLVGAITNMREQARTVHHGTNLMGRTFTWFGIIGSVMLIIGGLANVVKVFKMQQGGLRLEKLRGGAHELLLQEREGQVPLILEEQGRRRRQAEELSQATAAQAARETAAPAVSTPYKDVLVGQS</sequence>
<reference evidence="4" key="1">
    <citation type="journal article" date="2017" name="Plant J.">
        <title>The pomegranate (Punica granatum L.) genome and the genomics of punicalagin biosynthesis.</title>
        <authorList>
            <person name="Qin G."/>
            <person name="Xu C."/>
            <person name="Ming R."/>
            <person name="Tang H."/>
            <person name="Guyot R."/>
            <person name="Kramer E.M."/>
            <person name="Hu Y."/>
            <person name="Yi X."/>
            <person name="Qi Y."/>
            <person name="Xu X."/>
            <person name="Gao Z."/>
            <person name="Pan H."/>
            <person name="Jian J."/>
            <person name="Tian Y."/>
            <person name="Yue Z."/>
            <person name="Xu Y."/>
        </authorList>
    </citation>
    <scope>NUCLEOTIDE SEQUENCE [LARGE SCALE GENOMIC DNA]</scope>
    <source>
        <strain evidence="4">cv. Dabenzi</strain>
    </source>
</reference>
<dbReference type="AlphaFoldDB" id="A0A218WTN4"/>